<dbReference type="AlphaFoldDB" id="A0A9N8DWH6"/>
<feature type="signal peptide" evidence="1">
    <location>
        <begin position="1"/>
        <end position="22"/>
    </location>
</feature>
<keyword evidence="1" id="KW-0732">Signal</keyword>
<protein>
    <submittedName>
        <fullName evidence="2">Uncharacterized protein</fullName>
    </submittedName>
</protein>
<gene>
    <name evidence="2" type="ORF">SEMRO_411_G137620.1</name>
</gene>
<evidence type="ECO:0000313" key="2">
    <source>
        <dbReference type="EMBL" id="CAB9509932.1"/>
    </source>
</evidence>
<proteinExistence type="predicted"/>
<sequence length="383" mass="42131">MKLYAHTLFIAAASLFVSASSAADKGFCYDGYRAGPPKKCHGNKVGTDVTHAECVRLDNGKCWSKRNGINVPGSDAREGACFEVYVPGQPPRCDGTFYPGQKSKHECLCEHGGMCWISPGGSAERTTAGRRRTMLRQLQADPSCPSGDVDCICEDPTVGGECDLVLMDAPAINLTVHIRTQIRYQYSYITSAAVRLDDEVLEVAGWGEYVLNGVDMVESSTDLLFAGRNLTHVQRNKKEHIFDVALNDWEHLSLKTFKDWVSVKVSPSTPDHFETSVGLLGQYKTGEKLGRDGETVFSNDNEFGQAWQVRAGKEPMLFQSVRSPQYPEPCRLPDITKTGRRLGMGIPQESAEKACAGWRADKERCIEDVLKSGDLEMAEAGGY</sequence>
<comment type="caution">
    <text evidence="2">The sequence shown here is derived from an EMBL/GenBank/DDBJ whole genome shotgun (WGS) entry which is preliminary data.</text>
</comment>
<name>A0A9N8DWH6_9STRA</name>
<dbReference type="Proteomes" id="UP001153069">
    <property type="component" value="Unassembled WGS sequence"/>
</dbReference>
<evidence type="ECO:0000313" key="3">
    <source>
        <dbReference type="Proteomes" id="UP001153069"/>
    </source>
</evidence>
<reference evidence="2" key="1">
    <citation type="submission" date="2020-06" db="EMBL/GenBank/DDBJ databases">
        <authorList>
            <consortium name="Plant Systems Biology data submission"/>
        </authorList>
    </citation>
    <scope>NUCLEOTIDE SEQUENCE</scope>
    <source>
        <strain evidence="2">D6</strain>
    </source>
</reference>
<dbReference type="OrthoDB" id="47453at2759"/>
<organism evidence="2 3">
    <name type="scientific">Seminavis robusta</name>
    <dbReference type="NCBI Taxonomy" id="568900"/>
    <lineage>
        <taxon>Eukaryota</taxon>
        <taxon>Sar</taxon>
        <taxon>Stramenopiles</taxon>
        <taxon>Ochrophyta</taxon>
        <taxon>Bacillariophyta</taxon>
        <taxon>Bacillariophyceae</taxon>
        <taxon>Bacillariophycidae</taxon>
        <taxon>Naviculales</taxon>
        <taxon>Naviculaceae</taxon>
        <taxon>Seminavis</taxon>
    </lineage>
</organism>
<evidence type="ECO:0000256" key="1">
    <source>
        <dbReference type="SAM" id="SignalP"/>
    </source>
</evidence>
<keyword evidence="3" id="KW-1185">Reference proteome</keyword>
<feature type="chain" id="PRO_5040250378" evidence="1">
    <location>
        <begin position="23"/>
        <end position="383"/>
    </location>
</feature>
<dbReference type="EMBL" id="CAICTM010000410">
    <property type="protein sequence ID" value="CAB9509932.1"/>
    <property type="molecule type" value="Genomic_DNA"/>
</dbReference>
<accession>A0A9N8DWH6</accession>